<name>A0ABU9YA76_9SPHN</name>
<keyword evidence="3 9" id="KW-0808">Transferase</keyword>
<dbReference type="RefSeq" id="WP_343892269.1">
    <property type="nucleotide sequence ID" value="NZ_BAAAEH010000055.1"/>
</dbReference>
<dbReference type="PANTHER" id="PTHR43853:SF8">
    <property type="entry name" value="3-KETOACYL-COA THIOLASE, PEROXISOMAL"/>
    <property type="match status" value="1"/>
</dbReference>
<feature type="domain" description="Thiolase C-terminal" evidence="11">
    <location>
        <begin position="273"/>
        <end position="391"/>
    </location>
</feature>
<evidence type="ECO:0000256" key="5">
    <source>
        <dbReference type="ARBA" id="ARBA00022946"/>
    </source>
</evidence>
<keyword evidence="4" id="KW-0276">Fatty acid metabolism</keyword>
<dbReference type="SUPFAM" id="SSF53901">
    <property type="entry name" value="Thiolase-like"/>
    <property type="match status" value="2"/>
</dbReference>
<protein>
    <submittedName>
        <fullName evidence="12">Acetyl-CoA C-acyltransferase</fullName>
        <ecNumber evidence="12">2.3.1.16</ecNumber>
    </submittedName>
</protein>
<keyword evidence="7" id="KW-0576">Peroxisome</keyword>
<accession>A0ABU9YA76</accession>
<sequence>MTDAVVVSTARTPLAKAFRGAFNSTHSGTMGGHAIRHAVARAGIDPAEIDDVIFGCAVPEGDSGNNIARHSALVGGVPLSAGGVTIARACSSGIQAASFAAQRIIVDKAPVVVAGGVESVSMVSSTQHVPKAGRAPWIREHQPGMLLSMNETAEVVAERYGISREVQDAYAYSSQMRTARAQQAGFFDDEIVPMASRKMVTDKATGETREVDTLLERDEANRPDTTLESLAKLKPVVRENGTVTAGNASQLADGASACVLMNGTLAAQRGLPVMGLYRGFAVAGLEPDEMGIGPIYAIPKLLKQHGLGIEDIDLWELNEAYACQVVYCRDKLGLPDDRLNVNGGAISIGHPFGMTGARQLGHVLIEGKRRNAKYVVVTMCIAGGMGAASLYEIV</sequence>
<evidence type="ECO:0000313" key="13">
    <source>
        <dbReference type="Proteomes" id="UP001419910"/>
    </source>
</evidence>
<comment type="similarity">
    <text evidence="2 9">Belongs to the thiolase-like superfamily. Thiolase family.</text>
</comment>
<evidence type="ECO:0000259" key="10">
    <source>
        <dbReference type="Pfam" id="PF00108"/>
    </source>
</evidence>
<dbReference type="InterPro" id="IPR020613">
    <property type="entry name" value="Thiolase_CS"/>
</dbReference>
<dbReference type="EC" id="2.3.1.16" evidence="12"/>
<evidence type="ECO:0000313" key="12">
    <source>
        <dbReference type="EMBL" id="MEN2792617.1"/>
    </source>
</evidence>
<evidence type="ECO:0000256" key="6">
    <source>
        <dbReference type="ARBA" id="ARBA00023098"/>
    </source>
</evidence>
<keyword evidence="5" id="KW-0809">Transit peptide</keyword>
<proteinExistence type="inferred from homology"/>
<evidence type="ECO:0000256" key="8">
    <source>
        <dbReference type="ARBA" id="ARBA00023315"/>
    </source>
</evidence>
<dbReference type="InterPro" id="IPR020616">
    <property type="entry name" value="Thiolase_N"/>
</dbReference>
<evidence type="ECO:0000256" key="1">
    <source>
        <dbReference type="ARBA" id="ARBA00004275"/>
    </source>
</evidence>
<gene>
    <name evidence="12" type="ORF">ABC974_23520</name>
</gene>
<dbReference type="PANTHER" id="PTHR43853">
    <property type="entry name" value="3-KETOACYL-COA THIOLASE, PEROXISOMAL"/>
    <property type="match status" value="1"/>
</dbReference>
<keyword evidence="13" id="KW-1185">Reference proteome</keyword>
<keyword evidence="6" id="KW-0443">Lipid metabolism</keyword>
<dbReference type="InterPro" id="IPR020617">
    <property type="entry name" value="Thiolase_C"/>
</dbReference>
<reference evidence="12 13" key="1">
    <citation type="submission" date="2024-05" db="EMBL/GenBank/DDBJ databases">
        <authorList>
            <person name="Liu Q."/>
            <person name="Xin Y.-H."/>
        </authorList>
    </citation>
    <scope>NUCLEOTIDE SEQUENCE [LARGE SCALE GENOMIC DNA]</scope>
    <source>
        <strain evidence="12 13">CGMCC 1.10181</strain>
    </source>
</reference>
<dbReference type="Pfam" id="PF00108">
    <property type="entry name" value="Thiolase_N"/>
    <property type="match status" value="1"/>
</dbReference>
<dbReference type="Gene3D" id="3.40.47.10">
    <property type="match status" value="1"/>
</dbReference>
<dbReference type="CDD" id="cd00751">
    <property type="entry name" value="thiolase"/>
    <property type="match status" value="1"/>
</dbReference>
<dbReference type="InterPro" id="IPR050215">
    <property type="entry name" value="Thiolase-like_sf_Thiolase"/>
</dbReference>
<dbReference type="PROSITE" id="PS00737">
    <property type="entry name" value="THIOLASE_2"/>
    <property type="match status" value="1"/>
</dbReference>
<dbReference type="GO" id="GO:0003988">
    <property type="term" value="F:acetyl-CoA C-acyltransferase activity"/>
    <property type="evidence" value="ECO:0007669"/>
    <property type="project" value="UniProtKB-EC"/>
</dbReference>
<dbReference type="InterPro" id="IPR016039">
    <property type="entry name" value="Thiolase-like"/>
</dbReference>
<dbReference type="InterPro" id="IPR002155">
    <property type="entry name" value="Thiolase"/>
</dbReference>
<evidence type="ECO:0000256" key="2">
    <source>
        <dbReference type="ARBA" id="ARBA00010982"/>
    </source>
</evidence>
<organism evidence="12 13">
    <name type="scientific">Sphingomonas oligophenolica</name>
    <dbReference type="NCBI Taxonomy" id="301154"/>
    <lineage>
        <taxon>Bacteria</taxon>
        <taxon>Pseudomonadati</taxon>
        <taxon>Pseudomonadota</taxon>
        <taxon>Alphaproteobacteria</taxon>
        <taxon>Sphingomonadales</taxon>
        <taxon>Sphingomonadaceae</taxon>
        <taxon>Sphingomonas</taxon>
    </lineage>
</organism>
<evidence type="ECO:0000256" key="9">
    <source>
        <dbReference type="RuleBase" id="RU003557"/>
    </source>
</evidence>
<keyword evidence="8 9" id="KW-0012">Acyltransferase</keyword>
<dbReference type="EMBL" id="JBDIME010000031">
    <property type="protein sequence ID" value="MEN2792617.1"/>
    <property type="molecule type" value="Genomic_DNA"/>
</dbReference>
<dbReference type="PIRSF" id="PIRSF000429">
    <property type="entry name" value="Ac-CoA_Ac_transf"/>
    <property type="match status" value="1"/>
</dbReference>
<dbReference type="Proteomes" id="UP001419910">
    <property type="component" value="Unassembled WGS sequence"/>
</dbReference>
<evidence type="ECO:0000256" key="7">
    <source>
        <dbReference type="ARBA" id="ARBA00023140"/>
    </source>
</evidence>
<evidence type="ECO:0000256" key="3">
    <source>
        <dbReference type="ARBA" id="ARBA00022679"/>
    </source>
</evidence>
<dbReference type="NCBIfam" id="TIGR01930">
    <property type="entry name" value="AcCoA-C-Actrans"/>
    <property type="match status" value="1"/>
</dbReference>
<evidence type="ECO:0000256" key="4">
    <source>
        <dbReference type="ARBA" id="ARBA00022832"/>
    </source>
</evidence>
<dbReference type="Pfam" id="PF02803">
    <property type="entry name" value="Thiolase_C"/>
    <property type="match status" value="1"/>
</dbReference>
<comment type="subcellular location">
    <subcellularLocation>
        <location evidence="1">Peroxisome</location>
    </subcellularLocation>
</comment>
<evidence type="ECO:0000259" key="11">
    <source>
        <dbReference type="Pfam" id="PF02803"/>
    </source>
</evidence>
<comment type="caution">
    <text evidence="12">The sequence shown here is derived from an EMBL/GenBank/DDBJ whole genome shotgun (WGS) entry which is preliminary data.</text>
</comment>
<feature type="domain" description="Thiolase N-terminal" evidence="10">
    <location>
        <begin position="5"/>
        <end position="262"/>
    </location>
</feature>